<evidence type="ECO:0000313" key="2">
    <source>
        <dbReference type="EMBL" id="KKK60196.1"/>
    </source>
</evidence>
<feature type="transmembrane region" description="Helical" evidence="1">
    <location>
        <begin position="139"/>
        <end position="156"/>
    </location>
</feature>
<proteinExistence type="predicted"/>
<name>A0A0F8ZJR0_9ZZZZ</name>
<feature type="transmembrane region" description="Helical" evidence="1">
    <location>
        <begin position="291"/>
        <end position="318"/>
    </location>
</feature>
<comment type="caution">
    <text evidence="2">The sequence shown here is derived from an EMBL/GenBank/DDBJ whole genome shotgun (WGS) entry which is preliminary data.</text>
</comment>
<feature type="transmembrane region" description="Helical" evidence="1">
    <location>
        <begin position="12"/>
        <end position="31"/>
    </location>
</feature>
<protein>
    <recommendedName>
        <fullName evidence="3">O-antigen ligase domain-containing protein</fullName>
    </recommendedName>
</protein>
<feature type="non-terminal residue" evidence="2">
    <location>
        <position position="359"/>
    </location>
</feature>
<evidence type="ECO:0000256" key="1">
    <source>
        <dbReference type="SAM" id="Phobius"/>
    </source>
</evidence>
<feature type="transmembrane region" description="Helical" evidence="1">
    <location>
        <begin position="168"/>
        <end position="196"/>
    </location>
</feature>
<keyword evidence="1" id="KW-0812">Transmembrane</keyword>
<keyword evidence="1" id="KW-0472">Membrane</keyword>
<feature type="transmembrane region" description="Helical" evidence="1">
    <location>
        <begin position="37"/>
        <end position="61"/>
    </location>
</feature>
<keyword evidence="1" id="KW-1133">Transmembrane helix</keyword>
<reference evidence="2" key="1">
    <citation type="journal article" date="2015" name="Nature">
        <title>Complex archaea that bridge the gap between prokaryotes and eukaryotes.</title>
        <authorList>
            <person name="Spang A."/>
            <person name="Saw J.H."/>
            <person name="Jorgensen S.L."/>
            <person name="Zaremba-Niedzwiedzka K."/>
            <person name="Martijn J."/>
            <person name="Lind A.E."/>
            <person name="van Eijk R."/>
            <person name="Schleper C."/>
            <person name="Guy L."/>
            <person name="Ettema T.J."/>
        </authorList>
    </citation>
    <scope>NUCLEOTIDE SEQUENCE</scope>
</reference>
<feature type="non-terminal residue" evidence="2">
    <location>
        <position position="1"/>
    </location>
</feature>
<organism evidence="2">
    <name type="scientific">marine sediment metagenome</name>
    <dbReference type="NCBI Taxonomy" id="412755"/>
    <lineage>
        <taxon>unclassified sequences</taxon>
        <taxon>metagenomes</taxon>
        <taxon>ecological metagenomes</taxon>
    </lineage>
</organism>
<dbReference type="AlphaFoldDB" id="A0A0F8ZJR0"/>
<accession>A0A0F8ZJR0</accession>
<feature type="transmembrane region" description="Helical" evidence="1">
    <location>
        <begin position="73"/>
        <end position="96"/>
    </location>
</feature>
<dbReference type="EMBL" id="LAZR01063091">
    <property type="protein sequence ID" value="KKK60196.1"/>
    <property type="molecule type" value="Genomic_DNA"/>
</dbReference>
<evidence type="ECO:0008006" key="3">
    <source>
        <dbReference type="Google" id="ProtNLM"/>
    </source>
</evidence>
<feature type="transmembrane region" description="Helical" evidence="1">
    <location>
        <begin position="208"/>
        <end position="231"/>
    </location>
</feature>
<feature type="transmembrane region" description="Helical" evidence="1">
    <location>
        <begin position="324"/>
        <end position="342"/>
    </location>
</feature>
<gene>
    <name evidence="2" type="ORF">LCGC14_3026780</name>
</gene>
<sequence length="359" mass="40337">YVIQRKPIRFSGAPVWLIGGFSALVLIQLLNPNLNNWLAGLVGVKIWLFYIPLGFLAYHLINTKEELIRLTKILLLISLIPFLFGVVQAILVYMGYDYVAYWLYGNHTARVTQNFFQLELSGGGFLRRLPSTFQFGAQYYGYVISMLPLAAAMWMIQRDKSGFRLTSFLVILVSLAGFLSGLRRSFLFIPVFWLVFGRFEGLSKVTRLMIITAIAILLAVSILGVDLGSLYKHIGTLIVRYAGTTVSGDFIEAIKTAPLGLGTGMDTNPARHAVKDPSTFRWLSENYYAKVVYELGIGGLLILVVLFLTICIRGYFTYRVLQDPILKVFSAAFLAYFIVIMIDSTKAQPLDIDPVNVYF</sequence>